<feature type="transmembrane region" description="Helical" evidence="1">
    <location>
        <begin position="261"/>
        <end position="283"/>
    </location>
</feature>
<feature type="transmembrane region" description="Helical" evidence="1">
    <location>
        <begin position="182"/>
        <end position="202"/>
    </location>
</feature>
<keyword evidence="1" id="KW-0812">Transmembrane</keyword>
<dbReference type="AlphaFoldDB" id="A0A6N8KZC1"/>
<dbReference type="PANTHER" id="PTHR43471:SF1">
    <property type="entry name" value="ABC TRANSPORTER PERMEASE PROTEIN NOSY-RELATED"/>
    <property type="match status" value="1"/>
</dbReference>
<dbReference type="EMBL" id="WSQA01000005">
    <property type="protein sequence ID" value="MVZ62174.1"/>
    <property type="molecule type" value="Genomic_DNA"/>
</dbReference>
<keyword evidence="3" id="KW-1185">Reference proteome</keyword>
<feature type="transmembrane region" description="Helical" evidence="1">
    <location>
        <begin position="55"/>
        <end position="73"/>
    </location>
</feature>
<comment type="caution">
    <text evidence="2">The sequence shown here is derived from an EMBL/GenBank/DDBJ whole genome shotgun (WGS) entry which is preliminary data.</text>
</comment>
<evidence type="ECO:0000313" key="2">
    <source>
        <dbReference type="EMBL" id="MVZ62174.1"/>
    </source>
</evidence>
<dbReference type="PANTHER" id="PTHR43471">
    <property type="entry name" value="ABC TRANSPORTER PERMEASE"/>
    <property type="match status" value="1"/>
</dbReference>
<proteinExistence type="predicted"/>
<evidence type="ECO:0000256" key="1">
    <source>
        <dbReference type="SAM" id="Phobius"/>
    </source>
</evidence>
<protein>
    <submittedName>
        <fullName evidence="2">ABC transporter permease subunit</fullName>
    </submittedName>
</protein>
<dbReference type="GO" id="GO:0005886">
    <property type="term" value="C:plasma membrane"/>
    <property type="evidence" value="ECO:0007669"/>
    <property type="project" value="UniProtKB-SubCell"/>
</dbReference>
<accession>A0A6N8KZC1</accession>
<evidence type="ECO:0000313" key="3">
    <source>
        <dbReference type="Proteomes" id="UP000435036"/>
    </source>
</evidence>
<dbReference type="Pfam" id="PF12679">
    <property type="entry name" value="ABC2_membrane_2"/>
    <property type="match status" value="1"/>
</dbReference>
<dbReference type="Proteomes" id="UP000435036">
    <property type="component" value="Unassembled WGS sequence"/>
</dbReference>
<organism evidence="2 3">
    <name type="scientific">Sphingobacterium humi</name>
    <dbReference type="NCBI Taxonomy" id="1796905"/>
    <lineage>
        <taxon>Bacteria</taxon>
        <taxon>Pseudomonadati</taxon>
        <taxon>Bacteroidota</taxon>
        <taxon>Sphingobacteriia</taxon>
        <taxon>Sphingobacteriales</taxon>
        <taxon>Sphingobacteriaceae</taxon>
        <taxon>Sphingobacterium</taxon>
    </lineage>
</organism>
<feature type="transmembrane region" description="Helical" evidence="1">
    <location>
        <begin position="223"/>
        <end position="249"/>
    </location>
</feature>
<dbReference type="GO" id="GO:0140359">
    <property type="term" value="F:ABC-type transporter activity"/>
    <property type="evidence" value="ECO:0007669"/>
    <property type="project" value="InterPro"/>
</dbReference>
<keyword evidence="1" id="KW-0472">Membrane</keyword>
<feature type="transmembrane region" description="Helical" evidence="1">
    <location>
        <begin position="290"/>
        <end position="311"/>
    </location>
</feature>
<name>A0A6N8KZC1_9SPHI</name>
<gene>
    <name evidence="2" type="ORF">GQF63_09090</name>
</gene>
<sequence>MEYCKTKIRVNINWPMECHTPRFTYFWNPIYKEDMSTRLMIWHYQFLLLMRNKQLLISFLILIALAFYAILYGQHFRERQQTIVQGIEEKLAINDSIARKFVLKIDTSSEIRKQNFQYRPMAADVIMRKFVVYKPSEFSALSIGQKDTYPYYHDVNTNNSLHSSVIQEMHNPNKLQAGNFDLSFIIIYLIPLLIIALSYNVISGEQDLRTYTLLRIQIPISKLIIYKLEFQFILVIGLVLFFNIAGFLISGLTIQDDLYNMLVWISINVLYILFWFSICYLIISFNSSSSLNALLLGSIWIILVMVVPSAINNISNPPNEDEMIKSTFRRGRETDVHHELTQQQALDSFYRLKHPYPVPIIKNPGAADIMHAQRELINREANMYAGYVIKRQKNQFNEVLAYGPINPIFITQYAFNQVAATELNSYLMYLDSAESYQTKRRYYIYDLMMNRKDFGIKEYEKFPEFTFQQPTYTFSKFSKDSIYIAGIIVLCLGIGFRQTKKRFL</sequence>
<feature type="transmembrane region" description="Helical" evidence="1">
    <location>
        <begin position="481"/>
        <end position="499"/>
    </location>
</feature>
<keyword evidence="1" id="KW-1133">Transmembrane helix</keyword>
<reference evidence="2 3" key="1">
    <citation type="submission" date="2019-12" db="EMBL/GenBank/DDBJ databases">
        <authorList>
            <person name="Dong K."/>
        </authorList>
    </citation>
    <scope>NUCLEOTIDE SEQUENCE [LARGE SCALE GENOMIC DNA]</scope>
    <source>
        <strain evidence="2 3">JCM 31225</strain>
    </source>
</reference>